<keyword evidence="8" id="KW-0539">Nucleus</keyword>
<evidence type="ECO:0000256" key="5">
    <source>
        <dbReference type="ARBA" id="ARBA00022737"/>
    </source>
</evidence>
<evidence type="ECO:0000256" key="9">
    <source>
        <dbReference type="SAM" id="MobiDB-lite"/>
    </source>
</evidence>
<proteinExistence type="inferred from homology"/>
<keyword evidence="6" id="KW-0863">Zinc-finger</keyword>
<reference evidence="12" key="1">
    <citation type="submission" date="2017-02" db="UniProtKB">
        <authorList>
            <consortium name="WormBaseParasite"/>
        </authorList>
    </citation>
    <scope>IDENTIFICATION</scope>
</reference>
<evidence type="ECO:0000313" key="12">
    <source>
        <dbReference type="WBParaSite" id="BTMF_0001132401-mRNA-1"/>
    </source>
</evidence>
<evidence type="ECO:0000313" key="10">
    <source>
        <dbReference type="EMBL" id="VDO31621.1"/>
    </source>
</evidence>
<dbReference type="Pfam" id="PF14608">
    <property type="entry name" value="zf-CCCH_2"/>
    <property type="match status" value="5"/>
</dbReference>
<feature type="region of interest" description="Disordered" evidence="9">
    <location>
        <begin position="520"/>
        <end position="541"/>
    </location>
</feature>
<accession>A0A0R3QUC2</accession>
<dbReference type="PANTHER" id="PTHR14738:SF29">
    <property type="entry name" value="ZINC FINGER CCCH DOMAIN-CONTAINING PROTEIN 14"/>
    <property type="match status" value="1"/>
</dbReference>
<evidence type="ECO:0000256" key="8">
    <source>
        <dbReference type="ARBA" id="ARBA00023242"/>
    </source>
</evidence>
<feature type="region of interest" description="Disordered" evidence="9">
    <location>
        <begin position="82"/>
        <end position="269"/>
    </location>
</feature>
<dbReference type="AlphaFoldDB" id="A0A0R3QUC2"/>
<feature type="compositionally biased region" description="Basic residues" evidence="9">
    <location>
        <begin position="162"/>
        <end position="171"/>
    </location>
</feature>
<organism evidence="12">
    <name type="scientific">Brugia timori</name>
    <dbReference type="NCBI Taxonomy" id="42155"/>
    <lineage>
        <taxon>Eukaryota</taxon>
        <taxon>Metazoa</taxon>
        <taxon>Ecdysozoa</taxon>
        <taxon>Nematoda</taxon>
        <taxon>Chromadorea</taxon>
        <taxon>Rhabditida</taxon>
        <taxon>Spirurina</taxon>
        <taxon>Spiruromorpha</taxon>
        <taxon>Filarioidea</taxon>
        <taxon>Onchocercidae</taxon>
        <taxon>Brugia</taxon>
    </lineage>
</organism>
<comment type="subcellular location">
    <subcellularLocation>
        <location evidence="1">Nucleus</location>
    </subcellularLocation>
</comment>
<keyword evidence="7" id="KW-0862">Zinc</keyword>
<dbReference type="GO" id="GO:0005634">
    <property type="term" value="C:nucleus"/>
    <property type="evidence" value="ECO:0007669"/>
    <property type="project" value="UniProtKB-SubCell"/>
</dbReference>
<dbReference type="STRING" id="42155.A0A0R3QUC2"/>
<dbReference type="Proteomes" id="UP000280834">
    <property type="component" value="Unassembled WGS sequence"/>
</dbReference>
<reference evidence="10 11" key="2">
    <citation type="submission" date="2018-11" db="EMBL/GenBank/DDBJ databases">
        <authorList>
            <consortium name="Pathogen Informatics"/>
        </authorList>
    </citation>
    <scope>NUCLEOTIDE SEQUENCE [LARGE SCALE GENOMIC DNA]</scope>
</reference>
<protein>
    <recommendedName>
        <fullName evidence="3">Zinc finger CCCH domain-containing protein 14</fullName>
    </recommendedName>
</protein>
<evidence type="ECO:0000256" key="4">
    <source>
        <dbReference type="ARBA" id="ARBA00022723"/>
    </source>
</evidence>
<comment type="similarity">
    <text evidence="2">Belongs to the ZC3H14 family.</text>
</comment>
<evidence type="ECO:0000256" key="7">
    <source>
        <dbReference type="ARBA" id="ARBA00022833"/>
    </source>
</evidence>
<dbReference type="GO" id="GO:0008143">
    <property type="term" value="F:poly(A) binding"/>
    <property type="evidence" value="ECO:0007669"/>
    <property type="project" value="InterPro"/>
</dbReference>
<gene>
    <name evidence="10" type="ORF">BTMF_LOCUS9358</name>
</gene>
<dbReference type="Gene3D" id="1.20.1390.10">
    <property type="entry name" value="PWI domain"/>
    <property type="match status" value="1"/>
</dbReference>
<dbReference type="GO" id="GO:0008270">
    <property type="term" value="F:zinc ion binding"/>
    <property type="evidence" value="ECO:0007669"/>
    <property type="project" value="UniProtKB-KW"/>
</dbReference>
<sequence length="829" mass="92731">MTGGSAEVSKKIRAAIKAKLEELGVYVDEELPDYIMVMIANKKEKTQMKEDLLLFLGKNSERFVEWLFDIFERLQSATVLNAVQESSDSKRKDNESSGHRRELENSNKREKEKAVDRKKKQESSSSRNTLKEHEKKEKEKQRGMKESERKENEKRTGVAKVVKSKPSRKAKSPVLSLEKTHRRKKPESPERRAAARFGMRRDDSARNDRKFVQMRSDGRVEREAREDAKYSKRRNDEEEKRARKDIYASKISGDSGQDALLQRKRKAHSRSPILEEDIDEEERIAAEESARILRSKKVQSSAVVKLPPEPTVKSVSSQVVVKRKLPEKEVTTKQSRGVKSLFLKAIKEAGETTRAASQIAGYGSGLTVKKEKEIADHGKHKQNDVNVMDEEEGIEIDVYDDIGDALVVMPDESNSGNGNSRSIVQTVDESNLSEPEVERKRMRTYGPSSIEEPKFYITLKGDSISGLAKRLTKIGEGNVEIVSKKKAKRRKNETNPTKYANNLLARYCITVLAHLNLSQPRQVKREASHEKSTANSTENETCVVAHSNEVSNNSKPLPAWDLQIQLPEDDTSDDGDDDGDDEAQIDAVLASAQTVGQGFDEVPPTPILSSPLFRPQTPPPQLFYSTPRQNVFAASRQISNSSIVSSTGGEKLMERCKFWPNCSLQNCVYIHPSKPCSILNCVTYCFKLRMFIKLASFHSNFPNCSFGDRCIYIHPQCKFGRMCLNPNCVYAHILKSTTAATAAPSAEVGAQASLSSVTSAASYALNIPCKYGGKCANASCSFKHPKLCRFGDRCTNRACYFWHPKASAVALLSATGAKYRWKAPSVAAT</sequence>
<dbReference type="WBParaSite" id="BTMF_0001132401-mRNA-1">
    <property type="protein sequence ID" value="BTMF_0001132401-mRNA-1"/>
    <property type="gene ID" value="BTMF_0001132401"/>
</dbReference>
<name>A0A0R3QUC2_9BILA</name>
<dbReference type="EMBL" id="UZAG01016900">
    <property type="protein sequence ID" value="VDO31621.1"/>
    <property type="molecule type" value="Genomic_DNA"/>
</dbReference>
<evidence type="ECO:0000256" key="6">
    <source>
        <dbReference type="ARBA" id="ARBA00022771"/>
    </source>
</evidence>
<keyword evidence="5" id="KW-0677">Repeat</keyword>
<feature type="compositionally biased region" description="Basic and acidic residues" evidence="9">
    <location>
        <begin position="129"/>
        <end position="156"/>
    </location>
</feature>
<feature type="compositionally biased region" description="Basic and acidic residues" evidence="9">
    <location>
        <begin position="87"/>
        <end position="122"/>
    </location>
</feature>
<dbReference type="PANTHER" id="PTHR14738">
    <property type="entry name" value="ZINC FINGER CCCH DOMAIN-CONTAINING PROTEIN 14"/>
    <property type="match status" value="1"/>
</dbReference>
<dbReference type="Gene3D" id="4.10.1000.40">
    <property type="match status" value="2"/>
</dbReference>
<dbReference type="GO" id="GO:0043488">
    <property type="term" value="P:regulation of mRNA stability"/>
    <property type="evidence" value="ECO:0007669"/>
    <property type="project" value="InterPro"/>
</dbReference>
<evidence type="ECO:0000256" key="2">
    <source>
        <dbReference type="ARBA" id="ARBA00008423"/>
    </source>
</evidence>
<evidence type="ECO:0000256" key="1">
    <source>
        <dbReference type="ARBA" id="ARBA00004123"/>
    </source>
</evidence>
<evidence type="ECO:0000313" key="11">
    <source>
        <dbReference type="Proteomes" id="UP000280834"/>
    </source>
</evidence>
<keyword evidence="11" id="KW-1185">Reference proteome</keyword>
<dbReference type="InterPro" id="IPR040366">
    <property type="entry name" value="Nab2/ZC3H14"/>
</dbReference>
<evidence type="ECO:0000256" key="3">
    <source>
        <dbReference type="ARBA" id="ARBA00015071"/>
    </source>
</evidence>
<dbReference type="GO" id="GO:0005737">
    <property type="term" value="C:cytoplasm"/>
    <property type="evidence" value="ECO:0007669"/>
    <property type="project" value="TreeGrafter"/>
</dbReference>
<keyword evidence="4" id="KW-0479">Metal-binding</keyword>
<feature type="compositionally biased region" description="Basic and acidic residues" evidence="9">
    <location>
        <begin position="523"/>
        <end position="532"/>
    </location>
</feature>
<feature type="compositionally biased region" description="Basic and acidic residues" evidence="9">
    <location>
        <begin position="186"/>
        <end position="247"/>
    </location>
</feature>